<dbReference type="GO" id="GO:0046872">
    <property type="term" value="F:metal ion binding"/>
    <property type="evidence" value="ECO:0007669"/>
    <property type="project" value="UniProtKB-KW"/>
</dbReference>
<evidence type="ECO:0000313" key="13">
    <source>
        <dbReference type="Proteomes" id="UP000217935"/>
    </source>
</evidence>
<dbReference type="PROSITE" id="PS50878">
    <property type="entry name" value="RT_POL"/>
    <property type="match status" value="1"/>
</dbReference>
<evidence type="ECO:0000256" key="2">
    <source>
        <dbReference type="ARBA" id="ARBA00022679"/>
    </source>
</evidence>
<dbReference type="PRINTS" id="PR00866">
    <property type="entry name" value="RNADNAPOLMS"/>
</dbReference>
<dbReference type="SUPFAM" id="SSF56672">
    <property type="entry name" value="DNA/RNA polymerases"/>
    <property type="match status" value="1"/>
</dbReference>
<dbReference type="CDD" id="cd03487">
    <property type="entry name" value="RT_Bac_retron_II"/>
    <property type="match status" value="1"/>
</dbReference>
<keyword evidence="3" id="KW-0548">Nucleotidyltransferase</keyword>
<dbReference type="InterPro" id="IPR043502">
    <property type="entry name" value="DNA/RNA_pol_sf"/>
</dbReference>
<reference evidence="12 13" key="1">
    <citation type="submission" date="2017-06" db="EMBL/GenBank/DDBJ databases">
        <title>Celeribacter sp. TSPH2 complete genome sequence.</title>
        <authorList>
            <person name="Woo J.-H."/>
            <person name="Kim H.-S."/>
        </authorList>
    </citation>
    <scope>NUCLEOTIDE SEQUENCE [LARGE SCALE GENOMIC DNA]</scope>
    <source>
        <strain evidence="12 13">TSPH2</strain>
    </source>
</reference>
<evidence type="ECO:0000256" key="5">
    <source>
        <dbReference type="ARBA" id="ARBA00022842"/>
    </source>
</evidence>
<evidence type="ECO:0000256" key="1">
    <source>
        <dbReference type="ARBA" id="ARBA00012493"/>
    </source>
</evidence>
<dbReference type="Proteomes" id="UP000217935">
    <property type="component" value="Chromosome"/>
</dbReference>
<name>A0A291GDZ8_9RHOB</name>
<dbReference type="PANTHER" id="PTHR34047:SF7">
    <property type="entry name" value="RNA-DIRECTED DNA POLYMERASE"/>
    <property type="match status" value="1"/>
</dbReference>
<dbReference type="GO" id="GO:0051607">
    <property type="term" value="P:defense response to virus"/>
    <property type="evidence" value="ECO:0007669"/>
    <property type="project" value="UniProtKB-KW"/>
</dbReference>
<dbReference type="InterPro" id="IPR051083">
    <property type="entry name" value="GrpII_Intron_Splice-Mob/Def"/>
</dbReference>
<keyword evidence="6 12" id="KW-0695">RNA-directed DNA polymerase</keyword>
<dbReference type="Pfam" id="PF00078">
    <property type="entry name" value="RVT_1"/>
    <property type="match status" value="1"/>
</dbReference>
<dbReference type="PANTHER" id="PTHR34047">
    <property type="entry name" value="NUCLEAR INTRON MATURASE 1, MITOCHONDRIAL-RELATED"/>
    <property type="match status" value="1"/>
</dbReference>
<keyword evidence="7" id="KW-0051">Antiviral defense</keyword>
<dbReference type="EC" id="2.7.7.49" evidence="1"/>
<comment type="catalytic activity">
    <reaction evidence="9">
        <text>DNA(n) + a 2'-deoxyribonucleoside 5'-triphosphate = DNA(n+1) + diphosphate</text>
        <dbReference type="Rhea" id="RHEA:22508"/>
        <dbReference type="Rhea" id="RHEA-COMP:17339"/>
        <dbReference type="Rhea" id="RHEA-COMP:17340"/>
        <dbReference type="ChEBI" id="CHEBI:33019"/>
        <dbReference type="ChEBI" id="CHEBI:61560"/>
        <dbReference type="ChEBI" id="CHEBI:173112"/>
        <dbReference type="EC" id="2.7.7.49"/>
    </reaction>
</comment>
<evidence type="ECO:0000256" key="4">
    <source>
        <dbReference type="ARBA" id="ARBA00022723"/>
    </source>
</evidence>
<dbReference type="InterPro" id="IPR000477">
    <property type="entry name" value="RT_dom"/>
</dbReference>
<proteinExistence type="inferred from homology"/>
<keyword evidence="13" id="KW-1185">Reference proteome</keyword>
<feature type="domain" description="Reverse transcriptase" evidence="11">
    <location>
        <begin position="132"/>
        <end position="378"/>
    </location>
</feature>
<keyword evidence="4" id="KW-0479">Metal-binding</keyword>
<gene>
    <name evidence="12" type="ORF">CEW89_12375</name>
</gene>
<evidence type="ECO:0000256" key="7">
    <source>
        <dbReference type="ARBA" id="ARBA00023118"/>
    </source>
</evidence>
<dbReference type="KEGG" id="ceh:CEW89_12375"/>
<evidence type="ECO:0000259" key="11">
    <source>
        <dbReference type="PROSITE" id="PS50878"/>
    </source>
</evidence>
<evidence type="ECO:0000256" key="8">
    <source>
        <dbReference type="ARBA" id="ARBA00034120"/>
    </source>
</evidence>
<feature type="region of interest" description="Disordered" evidence="10">
    <location>
        <begin position="46"/>
        <end position="65"/>
    </location>
</feature>
<sequence length="453" mass="51533">MTSASERFKFAPSGAKEDRYTTVRWMLGYGFRGLTEKPTHGWRRRTLPHPAYASGHQSAPSPAATHRSSFMWSSQSYKNQGLAKGVSETLLDNAIVQSELLIYSELSLPSILSLNHLAKRTCVEYEWLRGFVMRRAMNGVEDFESYKKFSIRKRSGGRRFIHVPTPKLMHTQRWINEHILKGVPVHPASQAFGKGSSIKKCASRHCGAKWLIKIDIADFFSSVSEIQVFRIFRSFGYQPLVAFELARLCTVGTYWESPRGSLPQWKTRHPNKSIPLYDQKILGYLPQGAPTSPLLANLAMKDCDRALQALAHKNGLAYTRYSDDLSFSTKDKGFSRSQSREFVCDAYAILSRSGFRPNLRKTTVVPPGSRKIVLGLNVETEHPRLTKSIRDRIRQHLHFLKKVGPVEHAFNREFDSVWGLKAHLRGLIDFANMIEPDFAEASLKEFDSVEWPV</sequence>
<dbReference type="GO" id="GO:0003964">
    <property type="term" value="F:RNA-directed DNA polymerase activity"/>
    <property type="evidence" value="ECO:0007669"/>
    <property type="project" value="UniProtKB-KW"/>
</dbReference>
<feature type="compositionally biased region" description="Polar residues" evidence="10">
    <location>
        <begin position="55"/>
        <end position="65"/>
    </location>
</feature>
<protein>
    <recommendedName>
        <fullName evidence="1">RNA-directed DNA polymerase</fullName>
        <ecNumber evidence="1">2.7.7.49</ecNumber>
    </recommendedName>
</protein>
<evidence type="ECO:0000256" key="9">
    <source>
        <dbReference type="ARBA" id="ARBA00048173"/>
    </source>
</evidence>
<dbReference type="GO" id="GO:0003723">
    <property type="term" value="F:RNA binding"/>
    <property type="evidence" value="ECO:0007669"/>
    <property type="project" value="InterPro"/>
</dbReference>
<evidence type="ECO:0000256" key="10">
    <source>
        <dbReference type="SAM" id="MobiDB-lite"/>
    </source>
</evidence>
<evidence type="ECO:0000256" key="3">
    <source>
        <dbReference type="ARBA" id="ARBA00022695"/>
    </source>
</evidence>
<dbReference type="EMBL" id="CP022196">
    <property type="protein sequence ID" value="ATG48290.1"/>
    <property type="molecule type" value="Genomic_DNA"/>
</dbReference>
<dbReference type="InterPro" id="IPR000123">
    <property type="entry name" value="Reverse_transcriptase_msDNA"/>
</dbReference>
<evidence type="ECO:0000256" key="6">
    <source>
        <dbReference type="ARBA" id="ARBA00022918"/>
    </source>
</evidence>
<keyword evidence="5" id="KW-0460">Magnesium</keyword>
<keyword evidence="2" id="KW-0808">Transferase</keyword>
<evidence type="ECO:0000313" key="12">
    <source>
        <dbReference type="EMBL" id="ATG48290.1"/>
    </source>
</evidence>
<dbReference type="AlphaFoldDB" id="A0A291GDZ8"/>
<organism evidence="12 13">
    <name type="scientific">Celeribacter ethanolicus</name>
    <dbReference type="NCBI Taxonomy" id="1758178"/>
    <lineage>
        <taxon>Bacteria</taxon>
        <taxon>Pseudomonadati</taxon>
        <taxon>Pseudomonadota</taxon>
        <taxon>Alphaproteobacteria</taxon>
        <taxon>Rhodobacterales</taxon>
        <taxon>Roseobacteraceae</taxon>
        <taxon>Celeribacter</taxon>
    </lineage>
</organism>
<accession>A0A291GDZ8</accession>
<comment type="similarity">
    <text evidence="8">Belongs to the bacterial reverse transcriptase family.</text>
</comment>